<protein>
    <submittedName>
        <fullName evidence="1">Uncharacterized protein</fullName>
    </submittedName>
</protein>
<reference evidence="1" key="2">
    <citation type="submission" date="2006-01" db="EMBL/GenBank/DDBJ databases">
        <authorList>
            <person name="Genoscope"/>
        </authorList>
    </citation>
    <scope>NUCLEOTIDE SEQUENCE</scope>
</reference>
<accession>Q1Q0G8</accession>
<sequence length="58" mass="6733">MSPPVTSSTYNILVLLHSTKKIISRIFRDVFLQWQKETRSHCIHVCRYASIVQKSGLD</sequence>
<proteinExistence type="predicted"/>
<evidence type="ECO:0000313" key="3">
    <source>
        <dbReference type="Proteomes" id="UP000501926"/>
    </source>
</evidence>
<dbReference type="AlphaFoldDB" id="Q1Q0G8"/>
<reference evidence="2 3" key="3">
    <citation type="submission" date="2020-02" db="EMBL/GenBank/DDBJ databases">
        <title>Newly sequenced genome of strain CSTR1 showed variability in Candidatus Kuenenia stuttgartiensis genomes.</title>
        <authorList>
            <person name="Ding C."/>
            <person name="Adrian L."/>
        </authorList>
    </citation>
    <scope>NUCLEOTIDE SEQUENCE [LARGE SCALE GENOMIC DNA]</scope>
    <source>
        <strain evidence="2 3">CSTR1</strain>
    </source>
</reference>
<evidence type="ECO:0000313" key="1">
    <source>
        <dbReference type="EMBL" id="CAJ72014.1"/>
    </source>
</evidence>
<gene>
    <name evidence="2" type="ORF">KsCSTR_12590</name>
    <name evidence="1" type="ORF">kustd1269</name>
</gene>
<organism evidence="1">
    <name type="scientific">Kuenenia stuttgartiensis</name>
    <dbReference type="NCBI Taxonomy" id="174633"/>
    <lineage>
        <taxon>Bacteria</taxon>
        <taxon>Pseudomonadati</taxon>
        <taxon>Planctomycetota</taxon>
        <taxon>Candidatus Brocadiia</taxon>
        <taxon>Candidatus Brocadiales</taxon>
        <taxon>Candidatus Brocadiaceae</taxon>
        <taxon>Candidatus Kuenenia</taxon>
    </lineage>
</organism>
<name>Q1Q0G8_KUEST</name>
<dbReference type="EMBL" id="CT573072">
    <property type="protein sequence ID" value="CAJ72014.1"/>
    <property type="molecule type" value="Genomic_DNA"/>
</dbReference>
<dbReference type="EMBL" id="CP049055">
    <property type="protein sequence ID" value="QII10638.1"/>
    <property type="molecule type" value="Genomic_DNA"/>
</dbReference>
<reference evidence="1" key="1">
    <citation type="journal article" date="2006" name="Nature">
        <title>Deciphering the evolution and metabolism of an anammox bacterium from a community genome.</title>
        <authorList>
            <person name="Strous M."/>
            <person name="Pelletier E."/>
            <person name="Mangenot S."/>
            <person name="Rattei T."/>
            <person name="Lehner A."/>
            <person name="Taylor M.W."/>
            <person name="Horn M."/>
            <person name="Daims H."/>
            <person name="Bartol-Mavel D."/>
            <person name="Wincker P."/>
            <person name="Barbe V."/>
            <person name="Fonknechten N."/>
            <person name="Vallenet D."/>
            <person name="Segurens B."/>
            <person name="Schenowitz-Truong C."/>
            <person name="Medigue C."/>
            <person name="Collingro A."/>
            <person name="Snel B."/>
            <person name="Dutilh B.E."/>
            <person name="OpDenCamp H.J.M."/>
            <person name="vanDerDrift C."/>
            <person name="Cirpus I."/>
            <person name="vanDePas-Schoonen K.T."/>
            <person name="Harhangi H.R."/>
            <person name="vanNiftrik L."/>
            <person name="Schmid M."/>
            <person name="Keltjens J."/>
            <person name="vanDeVossenberg J."/>
            <person name="Kartal B."/>
            <person name="Meier H."/>
            <person name="Frishman D."/>
            <person name="Huynen M.A."/>
            <person name="Mewes H."/>
            <person name="Weissenbach J."/>
            <person name="Jetten M.S.M."/>
            <person name="Wagner M."/>
            <person name="LePaslier D."/>
        </authorList>
    </citation>
    <scope>NUCLEOTIDE SEQUENCE</scope>
</reference>
<evidence type="ECO:0000313" key="2">
    <source>
        <dbReference type="EMBL" id="QII10638.1"/>
    </source>
</evidence>
<dbReference type="Proteomes" id="UP000501926">
    <property type="component" value="Chromosome"/>
</dbReference>